<dbReference type="InterPro" id="IPR026870">
    <property type="entry name" value="Zinc_ribbon_dom"/>
</dbReference>
<keyword evidence="4" id="KW-1185">Reference proteome</keyword>
<dbReference type="InterPro" id="IPR035940">
    <property type="entry name" value="CAP_sf"/>
</dbReference>
<gene>
    <name evidence="3" type="ORF">C1I91_00925</name>
</gene>
<sequence>MSKLKICKMCGEEISNSVKICPHCGSKLKRRKLRYIIFAIIALIIIVMLIPTGKDNGKNTLETSKSPSSNSSNETKDNIKSGIDLLSYIGKSKDDIKKSFGTPSKIDGAQSGELYDYKTFYFTIDKNKVSSIEIKSSGQNANGIPVGTSVKDVKNKLGNPTKELNNNGFIMEYRLNDNTTSIEYICNDFHSPVNSIVITDLTAGKEKPMEVTKEKVESLIEGNWVLEQSMNEPNISAFINKFSDGVKDEGNGAFRTKYSISNSNTIIYHVWNKTDQEYHDLQYFIEFYEDGQRMEIYTLDNYGDRDPNHNNIYYRYN</sequence>
<keyword evidence="1" id="KW-1133">Transmembrane helix</keyword>
<dbReference type="RefSeq" id="WP_164880402.1">
    <property type="nucleotide sequence ID" value="NZ_CP025746.1"/>
</dbReference>
<dbReference type="AlphaFoldDB" id="A0A3R5V505"/>
<dbReference type="KEGG" id="cmah:C1I91_00925"/>
<evidence type="ECO:0000313" key="4">
    <source>
        <dbReference type="Proteomes" id="UP000286268"/>
    </source>
</evidence>
<evidence type="ECO:0000259" key="2">
    <source>
        <dbReference type="Pfam" id="PF13240"/>
    </source>
</evidence>
<organism evidence="3 4">
    <name type="scientific">Clostridium manihotivorum</name>
    <dbReference type="NCBI Taxonomy" id="2320868"/>
    <lineage>
        <taxon>Bacteria</taxon>
        <taxon>Bacillati</taxon>
        <taxon>Bacillota</taxon>
        <taxon>Clostridia</taxon>
        <taxon>Eubacteriales</taxon>
        <taxon>Clostridiaceae</taxon>
        <taxon>Clostridium</taxon>
    </lineage>
</organism>
<protein>
    <recommendedName>
        <fullName evidence="2">Zinc-ribbon domain-containing protein</fullName>
    </recommendedName>
</protein>
<keyword evidence="1" id="KW-0812">Transmembrane</keyword>
<dbReference type="Pfam" id="PF13240">
    <property type="entry name" value="Zn_Ribbon_1"/>
    <property type="match status" value="1"/>
</dbReference>
<feature type="transmembrane region" description="Helical" evidence="1">
    <location>
        <begin position="35"/>
        <end position="53"/>
    </location>
</feature>
<dbReference type="EMBL" id="CP025746">
    <property type="protein sequence ID" value="QAA30359.1"/>
    <property type="molecule type" value="Genomic_DNA"/>
</dbReference>
<dbReference type="Gene3D" id="3.40.33.10">
    <property type="entry name" value="CAP"/>
    <property type="match status" value="1"/>
</dbReference>
<reference evidence="3 4" key="1">
    <citation type="submission" date="2018-01" db="EMBL/GenBank/DDBJ databases">
        <title>Genome Sequencing and Assembly of Anaerobacter polyendosporus strain CT4.</title>
        <authorList>
            <person name="Tachaapaikoon C."/>
            <person name="Sutheeworapong S."/>
            <person name="Jenjaroenpun P."/>
            <person name="Wongsurawat T."/>
            <person name="Nookeaw I."/>
            <person name="Cheawchanlertfa P."/>
            <person name="Kosugi A."/>
            <person name="Cheevadhanarak S."/>
            <person name="Ratanakhanokchai K."/>
        </authorList>
    </citation>
    <scope>NUCLEOTIDE SEQUENCE [LARGE SCALE GENOMIC DNA]</scope>
    <source>
        <strain evidence="3 4">CT4</strain>
    </source>
</reference>
<evidence type="ECO:0000256" key="1">
    <source>
        <dbReference type="SAM" id="Phobius"/>
    </source>
</evidence>
<name>A0A3R5V505_9CLOT</name>
<evidence type="ECO:0000313" key="3">
    <source>
        <dbReference type="EMBL" id="QAA30359.1"/>
    </source>
</evidence>
<accession>A0A3R5V505</accession>
<dbReference type="Proteomes" id="UP000286268">
    <property type="component" value="Chromosome"/>
</dbReference>
<keyword evidence="1" id="KW-0472">Membrane</keyword>
<feature type="domain" description="Zinc-ribbon" evidence="2">
    <location>
        <begin position="7"/>
        <end position="28"/>
    </location>
</feature>
<proteinExistence type="predicted"/>